<evidence type="ECO:0000313" key="3">
    <source>
        <dbReference type="Proteomes" id="UP001199314"/>
    </source>
</evidence>
<evidence type="ECO:0000313" key="2">
    <source>
        <dbReference type="EMBL" id="MBZ9778427.1"/>
    </source>
</evidence>
<keyword evidence="3" id="KW-1185">Reference proteome</keyword>
<name>A0ABS7XKE2_9FLAO</name>
<keyword evidence="1" id="KW-0812">Transmembrane</keyword>
<evidence type="ECO:0000256" key="1">
    <source>
        <dbReference type="SAM" id="Phobius"/>
    </source>
</evidence>
<reference evidence="3" key="1">
    <citation type="submission" date="2023-07" db="EMBL/GenBank/DDBJ databases">
        <title>Novel species isolated from saline lakes on Tibetan Plateau.</title>
        <authorList>
            <person name="Lu H."/>
        </authorList>
    </citation>
    <scope>NUCLEOTIDE SEQUENCE [LARGE SCALE GENOMIC DNA]</scope>
    <source>
        <strain evidence="3">CAK8W</strain>
    </source>
</reference>
<keyword evidence="1" id="KW-1133">Transmembrane helix</keyword>
<gene>
    <name evidence="2" type="ORF">LB452_05765</name>
</gene>
<dbReference type="Proteomes" id="UP001199314">
    <property type="component" value="Unassembled WGS sequence"/>
</dbReference>
<sequence>MKKKAFDIIFIILTATLLILWLQYGDPENYLVFSLIPLLAAYKLGQYSERTFRK</sequence>
<accession>A0ABS7XKE2</accession>
<dbReference type="EMBL" id="JAIQZE010000004">
    <property type="protein sequence ID" value="MBZ9778427.1"/>
    <property type="molecule type" value="Genomic_DNA"/>
</dbReference>
<feature type="transmembrane region" description="Helical" evidence="1">
    <location>
        <begin position="5"/>
        <end position="24"/>
    </location>
</feature>
<protein>
    <recommendedName>
        <fullName evidence="4">AI-2E family transporter</fullName>
    </recommendedName>
</protein>
<keyword evidence="1" id="KW-0472">Membrane</keyword>
<proteinExistence type="predicted"/>
<organism evidence="2 3">
    <name type="scientific">Psychroflexus longus</name>
    <dbReference type="NCBI Taxonomy" id="2873596"/>
    <lineage>
        <taxon>Bacteria</taxon>
        <taxon>Pseudomonadati</taxon>
        <taxon>Bacteroidota</taxon>
        <taxon>Flavobacteriia</taxon>
        <taxon>Flavobacteriales</taxon>
        <taxon>Flavobacteriaceae</taxon>
        <taxon>Psychroflexus</taxon>
    </lineage>
</organism>
<dbReference type="RefSeq" id="WP_224460782.1">
    <property type="nucleotide sequence ID" value="NZ_JAIQZE010000004.1"/>
</dbReference>
<comment type="caution">
    <text evidence="2">The sequence shown here is derived from an EMBL/GenBank/DDBJ whole genome shotgun (WGS) entry which is preliminary data.</text>
</comment>
<evidence type="ECO:0008006" key="4">
    <source>
        <dbReference type="Google" id="ProtNLM"/>
    </source>
</evidence>